<dbReference type="CDD" id="cd02020">
    <property type="entry name" value="CMPK"/>
    <property type="match status" value="1"/>
</dbReference>
<evidence type="ECO:0000256" key="8">
    <source>
        <dbReference type="ARBA" id="ARBA00048478"/>
    </source>
</evidence>
<dbReference type="GO" id="GO:0006139">
    <property type="term" value="P:nucleobase-containing compound metabolic process"/>
    <property type="evidence" value="ECO:0007669"/>
    <property type="project" value="InterPro"/>
</dbReference>
<accession>A0A6J6NX25</accession>
<dbReference type="InterPro" id="IPR011994">
    <property type="entry name" value="Cytidylate_kinase_dom"/>
</dbReference>
<sequence>MIVAIDGPAGAGKSTVARALAGRLGFRYLDTGAMYRALTWLALDRGVSLEDGSALGAIADESGVDFDDAGRVFIAGHDVTSEIRDARVDKVVSTVAAHPEVRAVMRDRQQQLAALGNGVIEGRDIGTVVAPGAEVKIYLVADESVRANRRQAERPGIGADALATDLKLRDEADSARMQAASDAIEIDTTSLTIDDVLDRIEALVHARVGHA</sequence>
<dbReference type="GO" id="GO:0036431">
    <property type="term" value="F:dCMP kinase activity"/>
    <property type="evidence" value="ECO:0007669"/>
    <property type="project" value="InterPro"/>
</dbReference>
<dbReference type="Pfam" id="PF02224">
    <property type="entry name" value="Cytidylate_kin"/>
    <property type="match status" value="1"/>
</dbReference>
<dbReference type="Gene3D" id="3.40.50.300">
    <property type="entry name" value="P-loop containing nucleotide triphosphate hydrolases"/>
    <property type="match status" value="1"/>
</dbReference>
<dbReference type="SUPFAM" id="SSF52540">
    <property type="entry name" value="P-loop containing nucleoside triphosphate hydrolases"/>
    <property type="match status" value="1"/>
</dbReference>
<comment type="catalytic activity">
    <reaction evidence="8">
        <text>CMP + ATP = CDP + ADP</text>
        <dbReference type="Rhea" id="RHEA:11600"/>
        <dbReference type="ChEBI" id="CHEBI:30616"/>
        <dbReference type="ChEBI" id="CHEBI:58069"/>
        <dbReference type="ChEBI" id="CHEBI:60377"/>
        <dbReference type="ChEBI" id="CHEBI:456216"/>
        <dbReference type="EC" id="2.7.4.25"/>
    </reaction>
</comment>
<dbReference type="EMBL" id="CAEZXP010000001">
    <property type="protein sequence ID" value="CAB4690826.1"/>
    <property type="molecule type" value="Genomic_DNA"/>
</dbReference>
<reference evidence="10" key="1">
    <citation type="submission" date="2020-05" db="EMBL/GenBank/DDBJ databases">
        <authorList>
            <person name="Chiriac C."/>
            <person name="Salcher M."/>
            <person name="Ghai R."/>
            <person name="Kavagutti S V."/>
        </authorList>
    </citation>
    <scope>NUCLEOTIDE SEQUENCE</scope>
</reference>
<feature type="domain" description="Cytidylate kinase" evidence="9">
    <location>
        <begin position="3"/>
        <end position="205"/>
    </location>
</feature>
<name>A0A6J6NX25_9ZZZZ</name>
<evidence type="ECO:0000259" key="9">
    <source>
        <dbReference type="Pfam" id="PF02224"/>
    </source>
</evidence>
<evidence type="ECO:0000256" key="4">
    <source>
        <dbReference type="ARBA" id="ARBA00022741"/>
    </source>
</evidence>
<proteinExistence type="inferred from homology"/>
<gene>
    <name evidence="10" type="ORF">UFOPK2399_00702</name>
</gene>
<evidence type="ECO:0000256" key="5">
    <source>
        <dbReference type="ARBA" id="ARBA00022777"/>
    </source>
</evidence>
<evidence type="ECO:0000256" key="1">
    <source>
        <dbReference type="ARBA" id="ARBA00009427"/>
    </source>
</evidence>
<keyword evidence="5" id="KW-0418">Kinase</keyword>
<protein>
    <recommendedName>
        <fullName evidence="2">(d)CMP kinase</fullName>
        <ecNumber evidence="2">2.7.4.25</ecNumber>
    </recommendedName>
</protein>
<dbReference type="InterPro" id="IPR027417">
    <property type="entry name" value="P-loop_NTPase"/>
</dbReference>
<keyword evidence="6" id="KW-0067">ATP-binding</keyword>
<comment type="catalytic activity">
    <reaction evidence="7">
        <text>dCMP + ATP = dCDP + ADP</text>
        <dbReference type="Rhea" id="RHEA:25094"/>
        <dbReference type="ChEBI" id="CHEBI:30616"/>
        <dbReference type="ChEBI" id="CHEBI:57566"/>
        <dbReference type="ChEBI" id="CHEBI:58593"/>
        <dbReference type="ChEBI" id="CHEBI:456216"/>
        <dbReference type="EC" id="2.7.4.25"/>
    </reaction>
</comment>
<evidence type="ECO:0000256" key="3">
    <source>
        <dbReference type="ARBA" id="ARBA00022679"/>
    </source>
</evidence>
<evidence type="ECO:0000313" key="10">
    <source>
        <dbReference type="EMBL" id="CAB4690826.1"/>
    </source>
</evidence>
<keyword evidence="3" id="KW-0808">Transferase</keyword>
<dbReference type="NCBIfam" id="TIGR00017">
    <property type="entry name" value="cmk"/>
    <property type="match status" value="1"/>
</dbReference>
<dbReference type="InterPro" id="IPR003136">
    <property type="entry name" value="Cytidylate_kin"/>
</dbReference>
<organism evidence="10">
    <name type="scientific">freshwater metagenome</name>
    <dbReference type="NCBI Taxonomy" id="449393"/>
    <lineage>
        <taxon>unclassified sequences</taxon>
        <taxon>metagenomes</taxon>
        <taxon>ecological metagenomes</taxon>
    </lineage>
</organism>
<keyword evidence="4" id="KW-0547">Nucleotide-binding</keyword>
<dbReference type="EC" id="2.7.4.25" evidence="2"/>
<dbReference type="AlphaFoldDB" id="A0A6J6NX25"/>
<dbReference type="GO" id="GO:0005524">
    <property type="term" value="F:ATP binding"/>
    <property type="evidence" value="ECO:0007669"/>
    <property type="project" value="UniProtKB-KW"/>
</dbReference>
<comment type="similarity">
    <text evidence="1">Belongs to the cytidylate kinase family. Type 1 subfamily.</text>
</comment>
<evidence type="ECO:0000256" key="6">
    <source>
        <dbReference type="ARBA" id="ARBA00022840"/>
    </source>
</evidence>
<evidence type="ECO:0000256" key="2">
    <source>
        <dbReference type="ARBA" id="ARBA00012906"/>
    </source>
</evidence>
<dbReference type="HAMAP" id="MF_00238">
    <property type="entry name" value="Cytidyl_kinase_type1"/>
    <property type="match status" value="1"/>
</dbReference>
<evidence type="ECO:0000256" key="7">
    <source>
        <dbReference type="ARBA" id="ARBA00047615"/>
    </source>
</evidence>